<sequence length="161" mass="18810">MKKILFGTAFLLASMMFAQTSKEKKINEFIKLTEIDKLGKQSIDKMIDIYKKQFTDLPEEFWVEFKKEANEDELTRIYIPIYDKYYSESDLDALIKFYKTPTGKKMIAVMPDVMKESMEKGRIWGEEISKKVMVKMEKTIAEKSAHRKAELENAPVVTVSE</sequence>
<evidence type="ECO:0000313" key="4">
    <source>
        <dbReference type="Proteomes" id="UP000184782"/>
    </source>
</evidence>
<dbReference type="AlphaFoldDB" id="A0A1N6GDG8"/>
<dbReference type="STRING" id="59733.SAMN05421769_2071"/>
<proteinExistence type="predicted"/>
<gene>
    <name evidence="3" type="ORF">SAMN05421769_2071</name>
</gene>
<keyword evidence="4" id="KW-1185">Reference proteome</keyword>
<accession>A0A1N6GDG8</accession>
<feature type="domain" description="DUF2059" evidence="2">
    <location>
        <begin position="72"/>
        <end position="130"/>
    </location>
</feature>
<dbReference type="EMBL" id="FSRQ01000001">
    <property type="protein sequence ID" value="SIO05541.1"/>
    <property type="molecule type" value="Genomic_DNA"/>
</dbReference>
<evidence type="ECO:0000313" key="3">
    <source>
        <dbReference type="EMBL" id="SIO05541.1"/>
    </source>
</evidence>
<organism evidence="3 4">
    <name type="scientific">Chryseobacterium scophthalmum</name>
    <dbReference type="NCBI Taxonomy" id="59733"/>
    <lineage>
        <taxon>Bacteria</taxon>
        <taxon>Pseudomonadati</taxon>
        <taxon>Bacteroidota</taxon>
        <taxon>Flavobacteriia</taxon>
        <taxon>Flavobacteriales</taxon>
        <taxon>Weeksellaceae</taxon>
        <taxon>Chryseobacterium group</taxon>
        <taxon>Chryseobacterium</taxon>
    </lineage>
</organism>
<dbReference type="RefSeq" id="WP_159437596.1">
    <property type="nucleotide sequence ID" value="NZ_FSRQ01000001.1"/>
</dbReference>
<dbReference type="Pfam" id="PF09832">
    <property type="entry name" value="DUF2059"/>
    <property type="match status" value="1"/>
</dbReference>
<dbReference type="Proteomes" id="UP000184782">
    <property type="component" value="Unassembled WGS sequence"/>
</dbReference>
<keyword evidence="1" id="KW-0732">Signal</keyword>
<evidence type="ECO:0000259" key="2">
    <source>
        <dbReference type="Pfam" id="PF09832"/>
    </source>
</evidence>
<evidence type="ECO:0000256" key="1">
    <source>
        <dbReference type="SAM" id="SignalP"/>
    </source>
</evidence>
<dbReference type="OrthoDB" id="1143459at2"/>
<feature type="chain" id="PRO_5012703768" description="DUF2059 domain-containing protein" evidence="1">
    <location>
        <begin position="19"/>
        <end position="161"/>
    </location>
</feature>
<feature type="signal peptide" evidence="1">
    <location>
        <begin position="1"/>
        <end position="18"/>
    </location>
</feature>
<protein>
    <recommendedName>
        <fullName evidence="2">DUF2059 domain-containing protein</fullName>
    </recommendedName>
</protein>
<reference evidence="4" key="1">
    <citation type="submission" date="2016-12" db="EMBL/GenBank/DDBJ databases">
        <authorList>
            <person name="Varghese N."/>
            <person name="Submissions S."/>
        </authorList>
    </citation>
    <scope>NUCLEOTIDE SEQUENCE [LARGE SCALE GENOMIC DNA]</scope>
    <source>
        <strain evidence="4">DSM 16779</strain>
    </source>
</reference>
<name>A0A1N6GDG8_9FLAO</name>
<dbReference type="InterPro" id="IPR018637">
    <property type="entry name" value="DUF2059"/>
</dbReference>